<dbReference type="AlphaFoldDB" id="X1LXN7"/>
<organism evidence="1">
    <name type="scientific">marine sediment metagenome</name>
    <dbReference type="NCBI Taxonomy" id="412755"/>
    <lineage>
        <taxon>unclassified sequences</taxon>
        <taxon>metagenomes</taxon>
        <taxon>ecological metagenomes</taxon>
    </lineage>
</organism>
<reference evidence="1" key="1">
    <citation type="journal article" date="2014" name="Front. Microbiol.">
        <title>High frequency of phylogenetically diverse reductive dehalogenase-homologous genes in deep subseafloor sedimentary metagenomes.</title>
        <authorList>
            <person name="Kawai M."/>
            <person name="Futagami T."/>
            <person name="Toyoda A."/>
            <person name="Takaki Y."/>
            <person name="Nishi S."/>
            <person name="Hori S."/>
            <person name="Arai W."/>
            <person name="Tsubouchi T."/>
            <person name="Morono Y."/>
            <person name="Uchiyama I."/>
            <person name="Ito T."/>
            <person name="Fujiyama A."/>
            <person name="Inagaki F."/>
            <person name="Takami H."/>
        </authorList>
    </citation>
    <scope>NUCLEOTIDE SEQUENCE</scope>
    <source>
        <strain evidence="1">Expedition CK06-06</strain>
    </source>
</reference>
<protein>
    <submittedName>
        <fullName evidence="1">Uncharacterized protein</fullName>
    </submittedName>
</protein>
<gene>
    <name evidence="1" type="ORF">S06H3_12844</name>
</gene>
<sequence length="36" mass="3635">LGPVLALEPALGQVLALELELEPALGQVLALGPDSQ</sequence>
<comment type="caution">
    <text evidence="1">The sequence shown here is derived from an EMBL/GenBank/DDBJ whole genome shotgun (WGS) entry which is preliminary data.</text>
</comment>
<accession>X1LXN7</accession>
<dbReference type="EMBL" id="BARV01006272">
    <property type="protein sequence ID" value="GAI10541.1"/>
    <property type="molecule type" value="Genomic_DNA"/>
</dbReference>
<feature type="non-terminal residue" evidence="1">
    <location>
        <position position="1"/>
    </location>
</feature>
<evidence type="ECO:0000313" key="1">
    <source>
        <dbReference type="EMBL" id="GAI10541.1"/>
    </source>
</evidence>
<name>X1LXN7_9ZZZZ</name>
<proteinExistence type="predicted"/>